<evidence type="ECO:0008006" key="4">
    <source>
        <dbReference type="Google" id="ProtNLM"/>
    </source>
</evidence>
<dbReference type="Proteomes" id="UP000008021">
    <property type="component" value="Chromosome 9"/>
</dbReference>
<dbReference type="Gramene" id="OMERI09G11870.1">
    <property type="protein sequence ID" value="OMERI09G11870.1"/>
    <property type="gene ID" value="OMERI09G11870"/>
</dbReference>
<dbReference type="AlphaFoldDB" id="A0A0E0ETP9"/>
<feature type="region of interest" description="Disordered" evidence="1">
    <location>
        <begin position="1"/>
        <end position="61"/>
    </location>
</feature>
<protein>
    <recommendedName>
        <fullName evidence="4">DUF834 domain-containing protein</fullName>
    </recommendedName>
</protein>
<evidence type="ECO:0000313" key="3">
    <source>
        <dbReference type="Proteomes" id="UP000008021"/>
    </source>
</evidence>
<dbReference type="HOGENOM" id="CLU_2296210_0_0_1"/>
<organism evidence="2">
    <name type="scientific">Oryza meridionalis</name>
    <dbReference type="NCBI Taxonomy" id="40149"/>
    <lineage>
        <taxon>Eukaryota</taxon>
        <taxon>Viridiplantae</taxon>
        <taxon>Streptophyta</taxon>
        <taxon>Embryophyta</taxon>
        <taxon>Tracheophyta</taxon>
        <taxon>Spermatophyta</taxon>
        <taxon>Magnoliopsida</taxon>
        <taxon>Liliopsida</taxon>
        <taxon>Poales</taxon>
        <taxon>Poaceae</taxon>
        <taxon>BOP clade</taxon>
        <taxon>Oryzoideae</taxon>
        <taxon>Oryzeae</taxon>
        <taxon>Oryzinae</taxon>
        <taxon>Oryza</taxon>
    </lineage>
</organism>
<dbReference type="EnsemblPlants" id="OMERI09G11870.1">
    <property type="protein sequence ID" value="OMERI09G11870.1"/>
    <property type="gene ID" value="OMERI09G11870"/>
</dbReference>
<feature type="compositionally biased region" description="Polar residues" evidence="1">
    <location>
        <begin position="10"/>
        <end position="21"/>
    </location>
</feature>
<accession>A0A0E0ETP9</accession>
<reference evidence="2" key="1">
    <citation type="submission" date="2015-04" db="UniProtKB">
        <authorList>
            <consortium name="EnsemblPlants"/>
        </authorList>
    </citation>
    <scope>IDENTIFICATION</scope>
</reference>
<reference evidence="2" key="2">
    <citation type="submission" date="2018-05" db="EMBL/GenBank/DDBJ databases">
        <title>OmerRS3 (Oryza meridionalis Reference Sequence Version 3).</title>
        <authorList>
            <person name="Zhang J."/>
            <person name="Kudrna D."/>
            <person name="Lee S."/>
            <person name="Talag J."/>
            <person name="Welchert J."/>
            <person name="Wing R.A."/>
        </authorList>
    </citation>
    <scope>NUCLEOTIDE SEQUENCE [LARGE SCALE GENOMIC DNA]</scope>
    <source>
        <strain evidence="2">cv. OR44</strain>
    </source>
</reference>
<sequence>MSPAAGLSLHQHSPTATQQADDGSDTAIKQGKAGQGRQTWSEVGWATKEQGGAGGHGARRRQLQIVVGGRDVVSASSDESSVSRAAMLQVNDVGTVPEPGL</sequence>
<name>A0A0E0ETP9_9ORYZ</name>
<proteinExistence type="predicted"/>
<evidence type="ECO:0000313" key="2">
    <source>
        <dbReference type="EnsemblPlants" id="OMERI09G11870.1"/>
    </source>
</evidence>
<evidence type="ECO:0000256" key="1">
    <source>
        <dbReference type="SAM" id="MobiDB-lite"/>
    </source>
</evidence>
<keyword evidence="3" id="KW-1185">Reference proteome</keyword>